<accession>A0A537KUE5</accession>
<name>A0A537KUE5_9BACT</name>
<sequence length="274" mass="30646">MTRDPRLKSRGGAAVLATFLVTVLAAKTGWAQAPTVDVLLIRLFDVNVTEPYELNADFSGTLNVTIKRSRLVVAADGSFLEWRGTDGIRHRKVTIRDLSLPLLLRPFAPSIRSAIAEKLETQAENPETFHAHDIFLLSEQPDGRFELAGVHRAIVDDAIDRYGRPEDKLDVTTRRKIAQWLYTAPTMKEFIARPGPPYALRATIDENGVLYELVLSYDWGEVRTRIGYIWIDGQPIWAEVQADTVSNLAGVGRVTGQLLLRFTNHCVNCKRPGP</sequence>
<protein>
    <submittedName>
        <fullName evidence="1">Uncharacterized protein</fullName>
    </submittedName>
</protein>
<dbReference type="AlphaFoldDB" id="A0A537KUE5"/>
<gene>
    <name evidence="1" type="ORF">E6H01_11185</name>
</gene>
<reference evidence="1 2" key="1">
    <citation type="journal article" date="2019" name="Nat. Microbiol.">
        <title>Mediterranean grassland soil C-N compound turnover is dependent on rainfall and depth, and is mediated by genomically divergent microorganisms.</title>
        <authorList>
            <person name="Diamond S."/>
            <person name="Andeer P.F."/>
            <person name="Li Z."/>
            <person name="Crits-Christoph A."/>
            <person name="Burstein D."/>
            <person name="Anantharaman K."/>
            <person name="Lane K.R."/>
            <person name="Thomas B.C."/>
            <person name="Pan C."/>
            <person name="Northen T.R."/>
            <person name="Banfield J.F."/>
        </authorList>
    </citation>
    <scope>NUCLEOTIDE SEQUENCE [LARGE SCALE GENOMIC DNA]</scope>
    <source>
        <strain evidence="1">NP_4</strain>
    </source>
</reference>
<proteinExistence type="predicted"/>
<comment type="caution">
    <text evidence="1">The sequence shown here is derived from an EMBL/GenBank/DDBJ whole genome shotgun (WGS) entry which is preliminary data.</text>
</comment>
<evidence type="ECO:0000313" key="1">
    <source>
        <dbReference type="EMBL" id="TMI99363.1"/>
    </source>
</evidence>
<evidence type="ECO:0000313" key="2">
    <source>
        <dbReference type="Proteomes" id="UP000319353"/>
    </source>
</evidence>
<organism evidence="1 2">
    <name type="scientific">Candidatus Segetimicrobium genomatis</name>
    <dbReference type="NCBI Taxonomy" id="2569760"/>
    <lineage>
        <taxon>Bacteria</taxon>
        <taxon>Bacillati</taxon>
        <taxon>Candidatus Sysuimicrobiota</taxon>
        <taxon>Candidatus Sysuimicrobiia</taxon>
        <taxon>Candidatus Sysuimicrobiales</taxon>
        <taxon>Candidatus Segetimicrobiaceae</taxon>
        <taxon>Candidatus Segetimicrobium</taxon>
    </lineage>
</organism>
<dbReference type="Proteomes" id="UP000319353">
    <property type="component" value="Unassembled WGS sequence"/>
</dbReference>
<dbReference type="EMBL" id="VBAL01000136">
    <property type="protein sequence ID" value="TMI99363.1"/>
    <property type="molecule type" value="Genomic_DNA"/>
</dbReference>